<dbReference type="Proteomes" id="UP000008815">
    <property type="component" value="Chromosome 1"/>
</dbReference>
<dbReference type="KEGG" id="bmj:BMULJ_01687"/>
<dbReference type="EMBL" id="AP009385">
    <property type="protein sequence ID" value="BAG43608.1"/>
    <property type="molecule type" value="Genomic_DNA"/>
</dbReference>
<reference evidence="3 4" key="1">
    <citation type="submission" date="2007-04" db="EMBL/GenBank/DDBJ databases">
        <title>Complete genome sequence of Burkholderia multivorans ATCC 17616.</title>
        <authorList>
            <person name="Ohtsubo Y."/>
            <person name="Yamashita A."/>
            <person name="Kurokawa K."/>
            <person name="Takami H."/>
            <person name="Yuhara S."/>
            <person name="Nishiyama E."/>
            <person name="Endo R."/>
            <person name="Miyazaki R."/>
            <person name="Ono A."/>
            <person name="Yano K."/>
            <person name="Ito M."/>
            <person name="Sota M."/>
            <person name="Yuji N."/>
            <person name="Hattori M."/>
            <person name="Tsuda M."/>
        </authorList>
    </citation>
    <scope>NUCLEOTIDE SEQUENCE [LARGE SCALE GENOMIC DNA]</scope>
    <source>
        <strain evidence="4">ATCC 17616 / 249</strain>
    </source>
</reference>
<keyword evidence="2" id="KW-0732">Signal</keyword>
<dbReference type="RefSeq" id="WP_012467622.1">
    <property type="nucleotide sequence ID" value="NC_010084.1"/>
</dbReference>
<organism evidence="3 4">
    <name type="scientific">Burkholderia multivorans (strain ATCC 17616 / 249)</name>
    <dbReference type="NCBI Taxonomy" id="395019"/>
    <lineage>
        <taxon>Bacteria</taxon>
        <taxon>Pseudomonadati</taxon>
        <taxon>Pseudomonadota</taxon>
        <taxon>Betaproteobacteria</taxon>
        <taxon>Burkholderiales</taxon>
        <taxon>Burkholderiaceae</taxon>
        <taxon>Burkholderia</taxon>
        <taxon>Burkholderia cepacia complex</taxon>
    </lineage>
</organism>
<sequence length="95" mass="9726">MKTALSLLVAAAAMPAPLMSFAQTSTVPVTRAEVVAQLSQLERAGYKPLKSPYPDNIQAAEARIAEATGVGAEPGASSAADRRATVVPSQSAHAH</sequence>
<gene>
    <name evidence="3" type="ordered locus">BMULJ_01687</name>
</gene>
<feature type="region of interest" description="Disordered" evidence="1">
    <location>
        <begin position="70"/>
        <end position="95"/>
    </location>
</feature>
<dbReference type="Pfam" id="PF13663">
    <property type="entry name" value="DUF4148"/>
    <property type="match status" value="1"/>
</dbReference>
<dbReference type="InterPro" id="IPR025421">
    <property type="entry name" value="DUF4148"/>
</dbReference>
<feature type="chain" id="PRO_5002613546" evidence="2">
    <location>
        <begin position="23"/>
        <end position="95"/>
    </location>
</feature>
<keyword evidence="4" id="KW-1185">Reference proteome</keyword>
<accession>A0A0H3KF11</accession>
<evidence type="ECO:0000313" key="3">
    <source>
        <dbReference type="EMBL" id="BAG43608.1"/>
    </source>
</evidence>
<evidence type="ECO:0000256" key="2">
    <source>
        <dbReference type="SAM" id="SignalP"/>
    </source>
</evidence>
<name>A0A0H3KF11_BURM1</name>
<dbReference type="AlphaFoldDB" id="A0A0H3KF11"/>
<dbReference type="HOGENOM" id="CLU_117081_1_1_4"/>
<protein>
    <submittedName>
        <fullName evidence="3">Exported protein</fullName>
    </submittedName>
</protein>
<evidence type="ECO:0000256" key="1">
    <source>
        <dbReference type="SAM" id="MobiDB-lite"/>
    </source>
</evidence>
<evidence type="ECO:0000313" key="4">
    <source>
        <dbReference type="Proteomes" id="UP000008815"/>
    </source>
</evidence>
<feature type="signal peptide" evidence="2">
    <location>
        <begin position="1"/>
        <end position="22"/>
    </location>
</feature>
<proteinExistence type="predicted"/>